<comment type="cofactor">
    <cofactor evidence="6">
        <name>[4Fe-4S] cluster</name>
        <dbReference type="ChEBI" id="CHEBI:49883"/>
    </cofactor>
</comment>
<dbReference type="CDD" id="cd10564">
    <property type="entry name" value="NapF_like"/>
    <property type="match status" value="1"/>
</dbReference>
<feature type="binding site" evidence="6">
    <location>
        <position position="158"/>
    </location>
    <ligand>
        <name>[4Fe-4S] cluster</name>
        <dbReference type="ChEBI" id="CHEBI:49883"/>
        <label>3</label>
    </ligand>
</feature>
<feature type="binding site" evidence="6">
    <location>
        <position position="151"/>
    </location>
    <ligand>
        <name>[4Fe-4S] cluster</name>
        <dbReference type="ChEBI" id="CHEBI:49883"/>
        <label>3</label>
    </ligand>
</feature>
<feature type="binding site" evidence="6">
    <location>
        <position position="154"/>
    </location>
    <ligand>
        <name>[4Fe-4S] cluster</name>
        <dbReference type="ChEBI" id="CHEBI:49883"/>
        <label>3</label>
    </ligand>
</feature>
<dbReference type="PANTHER" id="PTHR43687">
    <property type="entry name" value="ADENYLYLSULFATE REDUCTASE, BETA SUBUNIT"/>
    <property type="match status" value="1"/>
</dbReference>
<keyword evidence="9" id="KW-1185">Reference proteome</keyword>
<keyword evidence="1 6" id="KW-0004">4Fe-4S</keyword>
<comment type="similarity">
    <text evidence="6">Belongs to the NapF family.</text>
</comment>
<organism evidence="8 9">
    <name type="scientific">Azospirillum oleiclasticum</name>
    <dbReference type="NCBI Taxonomy" id="2735135"/>
    <lineage>
        <taxon>Bacteria</taxon>
        <taxon>Pseudomonadati</taxon>
        <taxon>Pseudomonadota</taxon>
        <taxon>Alphaproteobacteria</taxon>
        <taxon>Rhodospirillales</taxon>
        <taxon>Azospirillaceae</taxon>
        <taxon>Azospirillum</taxon>
    </lineage>
</organism>
<feature type="domain" description="4Fe-4S ferredoxin-type" evidence="7">
    <location>
        <begin position="36"/>
        <end position="65"/>
    </location>
</feature>
<comment type="subunit">
    <text evidence="6">Interacts with the cytoplasmic NapA precursor.</text>
</comment>
<keyword evidence="6" id="KW-0963">Cytoplasm</keyword>
<keyword evidence="3 6" id="KW-0677">Repeat</keyword>
<feature type="binding site" evidence="6">
    <location>
        <position position="148"/>
    </location>
    <ligand>
        <name>[4Fe-4S] cluster</name>
        <dbReference type="ChEBI" id="CHEBI:49883"/>
        <label>3</label>
    </ligand>
</feature>
<dbReference type="SUPFAM" id="SSF54862">
    <property type="entry name" value="4Fe-4S ferredoxins"/>
    <property type="match status" value="1"/>
</dbReference>
<evidence type="ECO:0000256" key="3">
    <source>
        <dbReference type="ARBA" id="ARBA00022737"/>
    </source>
</evidence>
<feature type="binding site" evidence="6">
    <location>
        <position position="51"/>
    </location>
    <ligand>
        <name>[4Fe-4S] cluster</name>
        <dbReference type="ChEBI" id="CHEBI:49883"/>
        <label>1</label>
    </ligand>
</feature>
<feature type="binding site" evidence="6">
    <location>
        <position position="80"/>
    </location>
    <ligand>
        <name>[4Fe-4S] cluster</name>
        <dbReference type="ChEBI" id="CHEBI:49883"/>
        <label>2</label>
    </ligand>
</feature>
<evidence type="ECO:0000256" key="4">
    <source>
        <dbReference type="ARBA" id="ARBA00023004"/>
    </source>
</evidence>
<dbReference type="InterPro" id="IPR004496">
    <property type="entry name" value="NapF"/>
</dbReference>
<dbReference type="Proteomes" id="UP000584642">
    <property type="component" value="Unassembled WGS sequence"/>
</dbReference>
<dbReference type="HAMAP" id="MF_02201">
    <property type="entry name" value="NapF"/>
    <property type="match status" value="1"/>
</dbReference>
<reference evidence="8 9" key="1">
    <citation type="submission" date="2020-05" db="EMBL/GenBank/DDBJ databases">
        <title>Azospirillum oleiclasticum sp. nov, a nitrogen-fixing and heavy crude oil-emulsifying bacterium isolated from the crude oil of Yumen Oilfield.</title>
        <authorList>
            <person name="Wu D."/>
            <person name="Cai M."/>
            <person name="Zhang X."/>
        </authorList>
    </citation>
    <scope>NUCLEOTIDE SEQUENCE [LARGE SCALE GENOMIC DNA]</scope>
    <source>
        <strain evidence="8 9">ROY-1-1-2</strain>
    </source>
</reference>
<dbReference type="EMBL" id="JABFDB010000011">
    <property type="protein sequence ID" value="NYZ21385.1"/>
    <property type="molecule type" value="Genomic_DNA"/>
</dbReference>
<keyword evidence="5 6" id="KW-0411">Iron-sulfur</keyword>
<dbReference type="InterPro" id="IPR050572">
    <property type="entry name" value="Fe-S_Ferredoxin"/>
</dbReference>
<comment type="subcellular location">
    <subcellularLocation>
        <location evidence="6">Cytoplasm</location>
    </subcellularLocation>
</comment>
<feature type="binding site" evidence="6">
    <location>
        <position position="77"/>
    </location>
    <ligand>
        <name>[4Fe-4S] cluster</name>
        <dbReference type="ChEBI" id="CHEBI:49883"/>
        <label>2</label>
    </ligand>
</feature>
<feature type="binding site" evidence="6">
    <location>
        <position position="87"/>
    </location>
    <ligand>
        <name>[4Fe-4S] cluster</name>
        <dbReference type="ChEBI" id="CHEBI:49883"/>
        <label>2</label>
    </ligand>
</feature>
<sequence length="175" mass="17842">MSTQRPGPRPGGIDRGRRGLLLGRRAAVPPIHPPWADAAALRDLCTRCGACATACPERIIAPGDGGFPVVRFTAGECSFCGACATACPQPIFDTGRRPWTHVAAVGGGCLAVAGVYCRSCQDSCPEAALRFRPLPGGTAEALVDASACTGCGACVPACPVNAVTMQPAPEKPHAC</sequence>
<dbReference type="PROSITE" id="PS00198">
    <property type="entry name" value="4FE4S_FER_1"/>
    <property type="match status" value="2"/>
</dbReference>
<feature type="binding site" evidence="6">
    <location>
        <position position="45"/>
    </location>
    <ligand>
        <name>[4Fe-4S] cluster</name>
        <dbReference type="ChEBI" id="CHEBI:49883"/>
        <label>1</label>
    </ligand>
</feature>
<evidence type="ECO:0000256" key="1">
    <source>
        <dbReference type="ARBA" id="ARBA00022485"/>
    </source>
</evidence>
<gene>
    <name evidence="6 8" type="primary">napF</name>
    <name evidence="8" type="ORF">HND93_16845</name>
</gene>
<evidence type="ECO:0000313" key="9">
    <source>
        <dbReference type="Proteomes" id="UP000584642"/>
    </source>
</evidence>
<dbReference type="Pfam" id="PF12838">
    <property type="entry name" value="Fer4_7"/>
    <property type="match status" value="2"/>
</dbReference>
<dbReference type="RefSeq" id="WP_180283146.1">
    <property type="nucleotide sequence ID" value="NZ_JABFDB010000011.1"/>
</dbReference>
<feature type="binding site" evidence="6">
    <location>
        <position position="55"/>
    </location>
    <ligand>
        <name>[4Fe-4S] cluster</name>
        <dbReference type="ChEBI" id="CHEBI:49883"/>
        <label>1</label>
    </ligand>
</feature>
<dbReference type="PANTHER" id="PTHR43687:SF1">
    <property type="entry name" value="FERREDOXIN III"/>
    <property type="match status" value="1"/>
</dbReference>
<feature type="domain" description="4Fe-4S ferredoxin-type" evidence="7">
    <location>
        <begin position="139"/>
        <end position="168"/>
    </location>
</feature>
<name>A0ABX2TC61_9PROT</name>
<feature type="binding site" evidence="6">
    <location>
        <position position="83"/>
    </location>
    <ligand>
        <name>[4Fe-4S] cluster</name>
        <dbReference type="ChEBI" id="CHEBI:49883"/>
        <label>2</label>
    </ligand>
</feature>
<evidence type="ECO:0000256" key="6">
    <source>
        <dbReference type="HAMAP-Rule" id="MF_02201"/>
    </source>
</evidence>
<dbReference type="NCBIfam" id="TIGR00402">
    <property type="entry name" value="napF"/>
    <property type="match status" value="1"/>
</dbReference>
<evidence type="ECO:0000256" key="2">
    <source>
        <dbReference type="ARBA" id="ARBA00022723"/>
    </source>
</evidence>
<protein>
    <recommendedName>
        <fullName evidence="6">Ferredoxin-type protein NapF</fullName>
    </recommendedName>
</protein>
<dbReference type="Gene3D" id="3.30.70.20">
    <property type="match status" value="2"/>
</dbReference>
<keyword evidence="4 6" id="KW-0408">Iron</keyword>
<accession>A0ABX2TC61</accession>
<comment type="caution">
    <text evidence="8">The sequence shown here is derived from an EMBL/GenBank/DDBJ whole genome shotgun (WGS) entry which is preliminary data.</text>
</comment>
<evidence type="ECO:0000259" key="7">
    <source>
        <dbReference type="PROSITE" id="PS51379"/>
    </source>
</evidence>
<dbReference type="InterPro" id="IPR017896">
    <property type="entry name" value="4Fe4S_Fe-S-bd"/>
</dbReference>
<keyword evidence="2 6" id="KW-0479">Metal-binding</keyword>
<feature type="domain" description="4Fe-4S ferredoxin-type" evidence="7">
    <location>
        <begin position="68"/>
        <end position="97"/>
    </location>
</feature>
<evidence type="ECO:0000313" key="8">
    <source>
        <dbReference type="EMBL" id="NYZ21385.1"/>
    </source>
</evidence>
<comment type="function">
    <text evidence="6">Could be involved in the maturation of NapA, the catalytic subunit of the periplasmic nitrate reductase, before its export into the periplasm.</text>
</comment>
<proteinExistence type="inferred from homology"/>
<dbReference type="InterPro" id="IPR017900">
    <property type="entry name" value="4Fe4S_Fe_S_CS"/>
</dbReference>
<dbReference type="PROSITE" id="PS51379">
    <property type="entry name" value="4FE4S_FER_2"/>
    <property type="match status" value="3"/>
</dbReference>
<evidence type="ECO:0000256" key="5">
    <source>
        <dbReference type="ARBA" id="ARBA00023014"/>
    </source>
</evidence>
<feature type="binding site" evidence="6">
    <location>
        <position position="48"/>
    </location>
    <ligand>
        <name>[4Fe-4S] cluster</name>
        <dbReference type="ChEBI" id="CHEBI:49883"/>
        <label>1</label>
    </ligand>
</feature>